<evidence type="ECO:0000256" key="1">
    <source>
        <dbReference type="ARBA" id="ARBA00010759"/>
    </source>
</evidence>
<gene>
    <name evidence="3" type="ORF">SLAVMIC_00490</name>
</gene>
<dbReference type="EMBL" id="OU342829">
    <property type="protein sequence ID" value="CAG7580593.1"/>
    <property type="molecule type" value="Genomic_DNA"/>
</dbReference>
<protein>
    <submittedName>
        <fullName evidence="3">Putative peptide formylmethionine deformylase</fullName>
    </submittedName>
</protein>
<dbReference type="Gene3D" id="3.90.45.10">
    <property type="entry name" value="Peptide deformylase"/>
    <property type="match status" value="1"/>
</dbReference>
<organism evidence="3">
    <name type="scientific">uncultured marine phage</name>
    <dbReference type="NCBI Taxonomy" id="707152"/>
    <lineage>
        <taxon>Viruses</taxon>
        <taxon>environmental samples</taxon>
    </lineage>
</organism>
<dbReference type="PRINTS" id="PR01576">
    <property type="entry name" value="PDEFORMYLASE"/>
</dbReference>
<dbReference type="PANTHER" id="PTHR10458:SF22">
    <property type="entry name" value="PEPTIDE DEFORMYLASE"/>
    <property type="match status" value="1"/>
</dbReference>
<dbReference type="Pfam" id="PF01327">
    <property type="entry name" value="Pep_deformylase"/>
    <property type="match status" value="1"/>
</dbReference>
<feature type="region of interest" description="Disordered" evidence="2">
    <location>
        <begin position="193"/>
        <end position="212"/>
    </location>
</feature>
<reference evidence="3" key="1">
    <citation type="submission" date="2021-06" db="EMBL/GenBank/DDBJ databases">
        <authorList>
            <person name="Gannon L."/>
            <person name="Redgwell R T."/>
            <person name="Michniewski S."/>
            <person name="Harrison D C."/>
            <person name="Millard A."/>
        </authorList>
    </citation>
    <scope>NUCLEOTIDE SEQUENCE</scope>
</reference>
<dbReference type="CDD" id="cd00487">
    <property type="entry name" value="Pep_deformylase"/>
    <property type="match status" value="1"/>
</dbReference>
<dbReference type="InterPro" id="IPR023635">
    <property type="entry name" value="Peptide_deformylase"/>
</dbReference>
<dbReference type="SUPFAM" id="SSF56420">
    <property type="entry name" value="Peptide deformylase"/>
    <property type="match status" value="1"/>
</dbReference>
<dbReference type="NCBIfam" id="NF001159">
    <property type="entry name" value="PRK00150.1-3"/>
    <property type="match status" value="1"/>
</dbReference>
<proteinExistence type="inferred from homology"/>
<name>A0A8D9CBM5_9VIRU</name>
<accession>A0A8D9CBM5</accession>
<sequence>MNINKFGAKILRKVARNVRNDFPVEDYAHSMFTTLKKTGGVGLALPQVGESKRMFVININGIRKIFVNPTIEFMGEKTIMNEGCLSIPGIEMSVLRYEKIKVHYWNEHWEEMNEEFTGVVARVIQHEYDHLDGILFIDYLSDDDRKEIRGQLDKISSKLEKSFSMPRYGSTARASFNYGGTTNNRVYEPIESTNEDVWDDLGEDDGDDFEAL</sequence>
<dbReference type="NCBIfam" id="TIGR00079">
    <property type="entry name" value="pept_deformyl"/>
    <property type="match status" value="1"/>
</dbReference>
<comment type="similarity">
    <text evidence="1">Belongs to the polypeptide deformylase family.</text>
</comment>
<dbReference type="PANTHER" id="PTHR10458">
    <property type="entry name" value="PEPTIDE DEFORMYLASE"/>
    <property type="match status" value="1"/>
</dbReference>
<dbReference type="HAMAP" id="MF_00163">
    <property type="entry name" value="Pep_deformylase"/>
    <property type="match status" value="1"/>
</dbReference>
<dbReference type="InterPro" id="IPR036821">
    <property type="entry name" value="Peptide_deformylase_sf"/>
</dbReference>
<evidence type="ECO:0000313" key="3">
    <source>
        <dbReference type="EMBL" id="CAG7580593.1"/>
    </source>
</evidence>
<evidence type="ECO:0000256" key="2">
    <source>
        <dbReference type="SAM" id="MobiDB-lite"/>
    </source>
</evidence>
<dbReference type="GO" id="GO:0042586">
    <property type="term" value="F:peptide deformylase activity"/>
    <property type="evidence" value="ECO:0007669"/>
    <property type="project" value="InterPro"/>
</dbReference>